<reference evidence="1 2" key="1">
    <citation type="submission" date="2015-06" db="EMBL/GenBank/DDBJ databases">
        <title>Survival trade-offs in plant roots during colonization by closely related pathogenic and mutualistic fungi.</title>
        <authorList>
            <person name="Hacquard S."/>
            <person name="Kracher B."/>
            <person name="Hiruma K."/>
            <person name="Weinman A."/>
            <person name="Muench P."/>
            <person name="Garrido Oter R."/>
            <person name="Ver Loren van Themaat E."/>
            <person name="Dallerey J.-F."/>
            <person name="Damm U."/>
            <person name="Henrissat B."/>
            <person name="Lespinet O."/>
            <person name="Thon M."/>
            <person name="Kemen E."/>
            <person name="McHardy A.C."/>
            <person name="Schulze-Lefert P."/>
            <person name="O'Connell R.J."/>
        </authorList>
    </citation>
    <scope>NUCLEOTIDE SEQUENCE [LARGE SCALE GENOMIC DNA]</scope>
    <source>
        <strain evidence="1 2">MAFF 238704</strain>
    </source>
</reference>
<name>A0A166VXT1_COLIC</name>
<organism evidence="1 2">
    <name type="scientific">Colletotrichum incanum</name>
    <name type="common">Soybean anthracnose fungus</name>
    <dbReference type="NCBI Taxonomy" id="1573173"/>
    <lineage>
        <taxon>Eukaryota</taxon>
        <taxon>Fungi</taxon>
        <taxon>Dikarya</taxon>
        <taxon>Ascomycota</taxon>
        <taxon>Pezizomycotina</taxon>
        <taxon>Sordariomycetes</taxon>
        <taxon>Hypocreomycetidae</taxon>
        <taxon>Glomerellales</taxon>
        <taxon>Glomerellaceae</taxon>
        <taxon>Colletotrichum</taxon>
        <taxon>Colletotrichum spaethianum species complex</taxon>
    </lineage>
</organism>
<protein>
    <submittedName>
        <fullName evidence="1">Uncharacterized protein</fullName>
    </submittedName>
</protein>
<evidence type="ECO:0000313" key="1">
    <source>
        <dbReference type="EMBL" id="KZL75074.1"/>
    </source>
</evidence>
<dbReference type="Proteomes" id="UP000076584">
    <property type="component" value="Unassembled WGS sequence"/>
</dbReference>
<evidence type="ECO:0000313" key="2">
    <source>
        <dbReference type="Proteomes" id="UP000076584"/>
    </source>
</evidence>
<proteinExistence type="predicted"/>
<accession>A0A166VXT1</accession>
<dbReference type="EMBL" id="LFIW01002312">
    <property type="protein sequence ID" value="KZL75074.1"/>
    <property type="molecule type" value="Genomic_DNA"/>
</dbReference>
<gene>
    <name evidence="1" type="ORF">CI238_11124</name>
</gene>
<comment type="caution">
    <text evidence="1">The sequence shown here is derived from an EMBL/GenBank/DDBJ whole genome shotgun (WGS) entry which is preliminary data.</text>
</comment>
<dbReference type="AlphaFoldDB" id="A0A166VXT1"/>
<sequence>MLCLLGRNIRSYRKIEIKGEILEDKDKRSYIKAKKPCNSVLVASTHKKEEAAGKELLRLYKELA</sequence>
<keyword evidence="2" id="KW-1185">Reference proteome</keyword>